<name>A0A1I2CKN0_9BACI</name>
<dbReference type="STRING" id="930128.SAMN05192532_10352"/>
<sequence>MWWQKDTLDAGRNVTLFSIGFECETDSEAVFQWFSNEKQEWEQKGIRTGCLYINRKKIWWDFSGTETEWQESMLPYLASSLCDYLIQKHELKWVKRYIEHAFLYKEESPAITDIAHSLLEGERLEIPEANLLQKRKHFVYRELLEEIKDRSEIAWAPLLTFRFGNYHHLLMKAAAAAIDEYKWEQEYQTMVEECRHYLKHHLPVYSMIHVQLTDKPVFLNEKKEPIDQWTRLHYLKPALVFEKSLPFEYMVVSPLVSFAPDLLHVYTDMEEGTVETLRMIFQENVIVHPMKEWPLPS</sequence>
<proteinExistence type="predicted"/>
<dbReference type="InterPro" id="IPR014199">
    <property type="entry name" value="Spore_YtxC"/>
</dbReference>
<gene>
    <name evidence="1" type="ORF">SAMN05192532_10352</name>
</gene>
<evidence type="ECO:0000313" key="2">
    <source>
        <dbReference type="Proteomes" id="UP000199516"/>
    </source>
</evidence>
<keyword evidence="2" id="KW-1185">Reference proteome</keyword>
<protein>
    <submittedName>
        <fullName evidence="1">Putative sporulation protein YtxC</fullName>
    </submittedName>
</protein>
<organism evidence="1 2">
    <name type="scientific">Alteribacillus iranensis</name>
    <dbReference type="NCBI Taxonomy" id="930128"/>
    <lineage>
        <taxon>Bacteria</taxon>
        <taxon>Bacillati</taxon>
        <taxon>Bacillota</taxon>
        <taxon>Bacilli</taxon>
        <taxon>Bacillales</taxon>
        <taxon>Bacillaceae</taxon>
        <taxon>Alteribacillus</taxon>
    </lineage>
</organism>
<dbReference type="OrthoDB" id="2986513at2"/>
<accession>A0A1I2CKN0</accession>
<dbReference type="EMBL" id="FONT01000003">
    <property type="protein sequence ID" value="SFE68814.1"/>
    <property type="molecule type" value="Genomic_DNA"/>
</dbReference>
<evidence type="ECO:0000313" key="1">
    <source>
        <dbReference type="EMBL" id="SFE68814.1"/>
    </source>
</evidence>
<dbReference type="Proteomes" id="UP000199516">
    <property type="component" value="Unassembled WGS sequence"/>
</dbReference>
<dbReference type="AlphaFoldDB" id="A0A1I2CKN0"/>
<reference evidence="1 2" key="1">
    <citation type="submission" date="2016-10" db="EMBL/GenBank/DDBJ databases">
        <authorList>
            <person name="de Groot N.N."/>
        </authorList>
    </citation>
    <scope>NUCLEOTIDE SEQUENCE [LARGE SCALE GENOMIC DNA]</scope>
    <source>
        <strain evidence="1 2">DSM 23995</strain>
    </source>
</reference>
<dbReference type="Pfam" id="PF08812">
    <property type="entry name" value="YtxC"/>
    <property type="match status" value="1"/>
</dbReference>